<feature type="signal peptide" evidence="4">
    <location>
        <begin position="1"/>
        <end position="22"/>
    </location>
</feature>
<protein>
    <submittedName>
        <fullName evidence="5">Uncharacterized protein</fullName>
    </submittedName>
</protein>
<keyword evidence="6" id="KW-1185">Reference proteome</keyword>
<dbReference type="InterPro" id="IPR051959">
    <property type="entry name" value="PAK1-Kinase_Regulator"/>
</dbReference>
<dbReference type="PROSITE" id="PS50294">
    <property type="entry name" value="WD_REPEATS_REGION"/>
    <property type="match status" value="1"/>
</dbReference>
<dbReference type="PROSITE" id="PS50082">
    <property type="entry name" value="WD_REPEATS_2"/>
    <property type="match status" value="1"/>
</dbReference>
<dbReference type="Proteomes" id="UP000694383">
    <property type="component" value="Unplaced"/>
</dbReference>
<dbReference type="SUPFAM" id="SSF50978">
    <property type="entry name" value="WD40 repeat-like"/>
    <property type="match status" value="1"/>
</dbReference>
<keyword evidence="3" id="KW-0853">WD repeat</keyword>
<dbReference type="AlphaFoldDB" id="A0A8C7X6I3"/>
<dbReference type="Ensembl" id="ENSOSIT00000009290.1">
    <property type="protein sequence ID" value="ENSOSIP00000008718.1"/>
    <property type="gene ID" value="ENSOSIG00000005583.1"/>
</dbReference>
<dbReference type="Pfam" id="PF00400">
    <property type="entry name" value="WD40"/>
    <property type="match status" value="2"/>
</dbReference>
<dbReference type="GO" id="GO:0009968">
    <property type="term" value="P:negative regulation of signal transduction"/>
    <property type="evidence" value="ECO:0007669"/>
    <property type="project" value="UniProtKB-KW"/>
</dbReference>
<dbReference type="Gene3D" id="2.130.10.10">
    <property type="entry name" value="YVTN repeat-like/Quinoprotein amine dehydrogenase"/>
    <property type="match status" value="1"/>
</dbReference>
<reference evidence="5" key="1">
    <citation type="submission" date="2025-08" db="UniProtKB">
        <authorList>
            <consortium name="Ensembl"/>
        </authorList>
    </citation>
    <scope>IDENTIFICATION</scope>
</reference>
<sequence>CTRGAGWNKLGAWSFIIRKISCFLVITKSSGYHENGPKKKLSRPFYNHENTSYYPQVFGSWIFVHREKQQFCFTYQADFQCKTKTVFCTVTSKGFFSTGTITCLQFYGESHLLSGGEDGLMCVWSTKKWECLKSIKAHKGHVTSLSVHPSGKLALSVGTDKTLR</sequence>
<dbReference type="PANTHER" id="PTHR44675">
    <property type="entry name" value="PAK1 INTERACTING PROTEIN 1"/>
    <property type="match status" value="1"/>
</dbReference>
<proteinExistence type="predicted"/>
<dbReference type="PANTHER" id="PTHR44675:SF1">
    <property type="entry name" value="P21-ACTIVATED PROTEIN KINASE-INTERACTING PROTEIN 1"/>
    <property type="match status" value="1"/>
</dbReference>
<dbReference type="InterPro" id="IPR036322">
    <property type="entry name" value="WD40_repeat_dom_sf"/>
</dbReference>
<evidence type="ECO:0000256" key="3">
    <source>
        <dbReference type="PROSITE-ProRule" id="PRU00221"/>
    </source>
</evidence>
<keyword evidence="4" id="KW-0732">Signal</keyword>
<feature type="repeat" description="WD" evidence="3">
    <location>
        <begin position="135"/>
        <end position="164"/>
    </location>
</feature>
<evidence type="ECO:0000256" key="1">
    <source>
        <dbReference type="ARBA" id="ARBA00022700"/>
    </source>
</evidence>
<reference evidence="5" key="2">
    <citation type="submission" date="2025-09" db="UniProtKB">
        <authorList>
            <consortium name="Ensembl"/>
        </authorList>
    </citation>
    <scope>IDENTIFICATION</scope>
</reference>
<feature type="chain" id="PRO_5034190169" evidence="4">
    <location>
        <begin position="23"/>
        <end position="164"/>
    </location>
</feature>
<organism evidence="5 6">
    <name type="scientific">Oryzias sinensis</name>
    <name type="common">Chinese medaka</name>
    <dbReference type="NCBI Taxonomy" id="183150"/>
    <lineage>
        <taxon>Eukaryota</taxon>
        <taxon>Metazoa</taxon>
        <taxon>Chordata</taxon>
        <taxon>Craniata</taxon>
        <taxon>Vertebrata</taxon>
        <taxon>Euteleostomi</taxon>
        <taxon>Actinopterygii</taxon>
        <taxon>Neopterygii</taxon>
        <taxon>Teleostei</taxon>
        <taxon>Neoteleostei</taxon>
        <taxon>Acanthomorphata</taxon>
        <taxon>Ovalentaria</taxon>
        <taxon>Atherinomorphae</taxon>
        <taxon>Beloniformes</taxon>
        <taxon>Adrianichthyidae</taxon>
        <taxon>Oryziinae</taxon>
        <taxon>Oryzias</taxon>
    </lineage>
</organism>
<dbReference type="InterPro" id="IPR001680">
    <property type="entry name" value="WD40_rpt"/>
</dbReference>
<accession>A0A8C7X6I3</accession>
<name>A0A8C7X6I3_9TELE</name>
<evidence type="ECO:0000313" key="5">
    <source>
        <dbReference type="Ensembl" id="ENSOSIP00000008718.1"/>
    </source>
</evidence>
<evidence type="ECO:0000256" key="2">
    <source>
        <dbReference type="ARBA" id="ARBA00045213"/>
    </source>
</evidence>
<evidence type="ECO:0000256" key="4">
    <source>
        <dbReference type="SAM" id="SignalP"/>
    </source>
</evidence>
<keyword evidence="1" id="KW-0734">Signal transduction inhibitor</keyword>
<dbReference type="InterPro" id="IPR015943">
    <property type="entry name" value="WD40/YVTN_repeat-like_dom_sf"/>
</dbReference>
<dbReference type="SMART" id="SM00320">
    <property type="entry name" value="WD40"/>
    <property type="match status" value="2"/>
</dbReference>
<evidence type="ECO:0000313" key="6">
    <source>
        <dbReference type="Proteomes" id="UP000694383"/>
    </source>
</evidence>
<comment type="function">
    <text evidence="2">Negatively regulates the PAK1 kinase. PAK1 is a member of the PAK kinase family, which has been shown to play a positive role in the regulation of signaling pathways involving MAPK8 and RELA. PAK1 exists as an inactive homodimer, which is activated by binding of small GTPases such as CDC42 to an N-terminal regulatory domain. PAK1IP1 also binds to the N-terminus of PAK1, and inhibits the specific activation of PAK1 by CDC42. May be involved in ribosomal large subunit assembly.</text>
</comment>